<evidence type="ECO:0000313" key="2">
    <source>
        <dbReference type="EMBL" id="MFI2473907.1"/>
    </source>
</evidence>
<organism evidence="2 3">
    <name type="scientific">Nocardia xishanensis</name>
    <dbReference type="NCBI Taxonomy" id="238964"/>
    <lineage>
        <taxon>Bacteria</taxon>
        <taxon>Bacillati</taxon>
        <taxon>Actinomycetota</taxon>
        <taxon>Actinomycetes</taxon>
        <taxon>Mycobacteriales</taxon>
        <taxon>Nocardiaceae</taxon>
        <taxon>Nocardia</taxon>
    </lineage>
</organism>
<dbReference type="RefSeq" id="WP_364822048.1">
    <property type="nucleotide sequence ID" value="NZ_JBFAYM010000007.1"/>
</dbReference>
<dbReference type="SUPFAM" id="SSF53850">
    <property type="entry name" value="Periplasmic binding protein-like II"/>
    <property type="match status" value="1"/>
</dbReference>
<accession>A0ABW7WYK7</accession>
<dbReference type="PANTHER" id="PTHR43649">
    <property type="entry name" value="ARABINOSE-BINDING PROTEIN-RELATED"/>
    <property type="match status" value="1"/>
</dbReference>
<dbReference type="InterPro" id="IPR006059">
    <property type="entry name" value="SBP"/>
</dbReference>
<dbReference type="EMBL" id="JBIRYO010000006">
    <property type="protein sequence ID" value="MFI2473907.1"/>
    <property type="molecule type" value="Genomic_DNA"/>
</dbReference>
<proteinExistence type="predicted"/>
<comment type="caution">
    <text evidence="2">The sequence shown here is derived from an EMBL/GenBank/DDBJ whole genome shotgun (WGS) entry which is preliminary data.</text>
</comment>
<protein>
    <submittedName>
        <fullName evidence="2">ABC transporter substrate-binding protein</fullName>
    </submittedName>
</protein>
<name>A0ABW7WYK7_9NOCA</name>
<dbReference type="Proteomes" id="UP001611415">
    <property type="component" value="Unassembled WGS sequence"/>
</dbReference>
<dbReference type="PANTHER" id="PTHR43649:SF30">
    <property type="entry name" value="ABC TRANSPORTER SUBSTRATE-BINDING PROTEIN"/>
    <property type="match status" value="1"/>
</dbReference>
<reference evidence="2 3" key="1">
    <citation type="submission" date="2024-10" db="EMBL/GenBank/DDBJ databases">
        <title>The Natural Products Discovery Center: Release of the First 8490 Sequenced Strains for Exploring Actinobacteria Biosynthetic Diversity.</title>
        <authorList>
            <person name="Kalkreuter E."/>
            <person name="Kautsar S.A."/>
            <person name="Yang D."/>
            <person name="Bader C.D."/>
            <person name="Teijaro C.N."/>
            <person name="Fluegel L."/>
            <person name="Davis C.M."/>
            <person name="Simpson J.R."/>
            <person name="Lauterbach L."/>
            <person name="Steele A.D."/>
            <person name="Gui C."/>
            <person name="Meng S."/>
            <person name="Li G."/>
            <person name="Viehrig K."/>
            <person name="Ye F."/>
            <person name="Su P."/>
            <person name="Kiefer A.F."/>
            <person name="Nichols A."/>
            <person name="Cepeda A.J."/>
            <person name="Yan W."/>
            <person name="Fan B."/>
            <person name="Jiang Y."/>
            <person name="Adhikari A."/>
            <person name="Zheng C.-J."/>
            <person name="Schuster L."/>
            <person name="Cowan T.M."/>
            <person name="Smanski M.J."/>
            <person name="Chevrette M.G."/>
            <person name="De Carvalho L.P.S."/>
            <person name="Shen B."/>
        </authorList>
    </citation>
    <scope>NUCLEOTIDE SEQUENCE [LARGE SCALE GENOMIC DNA]</scope>
    <source>
        <strain evidence="2 3">NPDC019275</strain>
    </source>
</reference>
<dbReference type="CDD" id="cd13585">
    <property type="entry name" value="PBP2_TMBP_like"/>
    <property type="match status" value="1"/>
</dbReference>
<feature type="region of interest" description="Disordered" evidence="1">
    <location>
        <begin position="1"/>
        <end position="33"/>
    </location>
</feature>
<evidence type="ECO:0000256" key="1">
    <source>
        <dbReference type="SAM" id="MobiDB-lite"/>
    </source>
</evidence>
<gene>
    <name evidence="2" type="ORF">ACH49W_11065</name>
</gene>
<evidence type="ECO:0000313" key="3">
    <source>
        <dbReference type="Proteomes" id="UP001611415"/>
    </source>
</evidence>
<keyword evidence="3" id="KW-1185">Reference proteome</keyword>
<sequence>MSAPRRAVLDPIPRSPAPYPAARPLGRPNVEDAPRGIRRRTLLGSALAAPLLANACGSGDDALTFFFQARPEEARVRLQIIDEFRKRHPDIPVRTVMSGPDPLQQMLTYCAGGKCPDVLMAWELLYAGLAERGVLLDLRTLLDREPEYAAELRRDSFPTLYDTFSYGGGQYALPEQWSGVFLYYNRALFADAGLTPPTRWRDAWSYDEFLDAARALTRRDGDGRTRQWGFADAWVPYFSAACFGMNNGAEWFTPSVHPTRTNLGDPRFAEGFQFYADLAVRHRVAPRIADQQSVSAPDLFRRGRAAMALGGHWLYSEFAGNDGVPIDLTVLPVGPHGGPGGITDVGCTGLSIAADSPRIEQAWEFVKFATGPIGQAIVAASGLFVPVLKSAMATTGFAAAHREIRNLAVMTEGPDSSRPLPVTPMWGKVSALLERGGNRVLRGAATAQSLSARLAGDVDALLAAR</sequence>
<dbReference type="Pfam" id="PF01547">
    <property type="entry name" value="SBP_bac_1"/>
    <property type="match status" value="1"/>
</dbReference>
<dbReference type="Gene3D" id="3.40.190.10">
    <property type="entry name" value="Periplasmic binding protein-like II"/>
    <property type="match status" value="1"/>
</dbReference>
<dbReference type="InterPro" id="IPR050490">
    <property type="entry name" value="Bact_solute-bd_prot1"/>
</dbReference>